<protein>
    <submittedName>
        <fullName evidence="4">Uncharacterized protein</fullName>
    </submittedName>
</protein>
<dbReference type="PANTHER" id="PTHR10036:SF3">
    <property type="entry name" value="PROTEIN SLEEPLESS-RELATED"/>
    <property type="match status" value="1"/>
</dbReference>
<feature type="signal peptide" evidence="3">
    <location>
        <begin position="1"/>
        <end position="22"/>
    </location>
</feature>
<name>A0ABN8R160_9CNID</name>
<evidence type="ECO:0000313" key="4">
    <source>
        <dbReference type="EMBL" id="CAH3171214.1"/>
    </source>
</evidence>
<sequence length="181" mass="19082">MNFLPFTAFAIIIVAGIQGALALKCYQCTPDLTNIAQKGNIVSVCANPSKTIDCSQDPLIGKIADSCYTARITASINPASLNASLPKSDIEVYVLNCSVMSLCSTRKTQACQDVQTALQGIPMLQLKSCDVTCCEGDLCNDPSPSSTVPSSVPPATALFGILVLMAFTVVNVQRSGHCLME</sequence>
<evidence type="ECO:0000256" key="3">
    <source>
        <dbReference type="SAM" id="SignalP"/>
    </source>
</evidence>
<reference evidence="4 5" key="1">
    <citation type="submission" date="2022-05" db="EMBL/GenBank/DDBJ databases">
        <authorList>
            <consortium name="Genoscope - CEA"/>
            <person name="William W."/>
        </authorList>
    </citation>
    <scope>NUCLEOTIDE SEQUENCE [LARGE SCALE GENOMIC DNA]</scope>
</reference>
<organism evidence="4 5">
    <name type="scientific">Porites lobata</name>
    <dbReference type="NCBI Taxonomy" id="104759"/>
    <lineage>
        <taxon>Eukaryota</taxon>
        <taxon>Metazoa</taxon>
        <taxon>Cnidaria</taxon>
        <taxon>Anthozoa</taxon>
        <taxon>Hexacorallia</taxon>
        <taxon>Scleractinia</taxon>
        <taxon>Fungiina</taxon>
        <taxon>Poritidae</taxon>
        <taxon>Porites</taxon>
    </lineage>
</organism>
<dbReference type="PANTHER" id="PTHR10036">
    <property type="entry name" value="CD59 GLYCOPROTEIN"/>
    <property type="match status" value="1"/>
</dbReference>
<dbReference type="Proteomes" id="UP001159405">
    <property type="component" value="Unassembled WGS sequence"/>
</dbReference>
<accession>A0ABN8R160</accession>
<proteinExistence type="predicted"/>
<keyword evidence="2" id="KW-1015">Disulfide bond</keyword>
<dbReference type="EMBL" id="CALNXK010000162">
    <property type="protein sequence ID" value="CAH3171214.1"/>
    <property type="molecule type" value="Genomic_DNA"/>
</dbReference>
<feature type="chain" id="PRO_5045508475" evidence="3">
    <location>
        <begin position="23"/>
        <end position="181"/>
    </location>
</feature>
<comment type="caution">
    <text evidence="4">The sequence shown here is derived from an EMBL/GenBank/DDBJ whole genome shotgun (WGS) entry which is preliminary data.</text>
</comment>
<keyword evidence="5" id="KW-1185">Reference proteome</keyword>
<evidence type="ECO:0000313" key="5">
    <source>
        <dbReference type="Proteomes" id="UP001159405"/>
    </source>
</evidence>
<evidence type="ECO:0000256" key="1">
    <source>
        <dbReference type="ARBA" id="ARBA00022729"/>
    </source>
</evidence>
<gene>
    <name evidence="4" type="ORF">PLOB_00011749</name>
</gene>
<keyword evidence="1 3" id="KW-0732">Signal</keyword>
<evidence type="ECO:0000256" key="2">
    <source>
        <dbReference type="ARBA" id="ARBA00023157"/>
    </source>
</evidence>